<name>A0A2B9QBH5_BACCE</name>
<proteinExistence type="predicted"/>
<keyword evidence="1" id="KW-1133">Transmembrane helix</keyword>
<feature type="transmembrane region" description="Helical" evidence="1">
    <location>
        <begin position="20"/>
        <end position="41"/>
    </location>
</feature>
<reference evidence="2 3" key="1">
    <citation type="submission" date="2017-09" db="EMBL/GenBank/DDBJ databases">
        <title>Large-scale bioinformatics analysis of Bacillus genomes uncovers conserved roles of natural products in bacterial physiology.</title>
        <authorList>
            <consortium name="Agbiome Team Llc"/>
            <person name="Bleich R.M."/>
            <person name="Grubbs K.J."/>
            <person name="Santa Maria K.C."/>
            <person name="Allen S.E."/>
            <person name="Farag S."/>
            <person name="Shank E.A."/>
            <person name="Bowers A."/>
        </authorList>
    </citation>
    <scope>NUCLEOTIDE SEQUENCE [LARGE SCALE GENOMIC DNA]</scope>
    <source>
        <strain evidence="2 3">AFS050027</strain>
    </source>
</reference>
<feature type="transmembrane region" description="Helical" evidence="1">
    <location>
        <begin position="47"/>
        <end position="68"/>
    </location>
</feature>
<evidence type="ECO:0000313" key="3">
    <source>
        <dbReference type="Proteomes" id="UP000223777"/>
    </source>
</evidence>
<gene>
    <name evidence="2" type="ORF">CN984_08605</name>
</gene>
<keyword evidence="1" id="KW-0472">Membrane</keyword>
<evidence type="ECO:0000256" key="1">
    <source>
        <dbReference type="SAM" id="Phobius"/>
    </source>
</evidence>
<dbReference type="AlphaFoldDB" id="A0A2B9QBH5"/>
<keyword evidence="2" id="KW-0378">Hydrolase</keyword>
<dbReference type="Proteomes" id="UP000223777">
    <property type="component" value="Unassembled WGS sequence"/>
</dbReference>
<evidence type="ECO:0000313" key="2">
    <source>
        <dbReference type="EMBL" id="PGO32069.1"/>
    </source>
</evidence>
<sequence length="71" mass="8176">RRRKTNEQQPMTKKRITVTVIFLIATIALGILCCAFDWSTILIWQTYSVLTALISSALLTASITWFVYTHR</sequence>
<organism evidence="2 3">
    <name type="scientific">Bacillus cereus</name>
    <dbReference type="NCBI Taxonomy" id="1396"/>
    <lineage>
        <taxon>Bacteria</taxon>
        <taxon>Bacillati</taxon>
        <taxon>Bacillota</taxon>
        <taxon>Bacilli</taxon>
        <taxon>Bacillales</taxon>
        <taxon>Bacillaceae</taxon>
        <taxon>Bacillus</taxon>
        <taxon>Bacillus cereus group</taxon>
    </lineage>
</organism>
<protein>
    <submittedName>
        <fullName evidence="2">Serine hydrolase</fullName>
    </submittedName>
</protein>
<comment type="caution">
    <text evidence="2">The sequence shown here is derived from an EMBL/GenBank/DDBJ whole genome shotgun (WGS) entry which is preliminary data.</text>
</comment>
<accession>A0A2B9QBH5</accession>
<dbReference type="EMBL" id="NUIL01000007">
    <property type="protein sequence ID" value="PGO32069.1"/>
    <property type="molecule type" value="Genomic_DNA"/>
</dbReference>
<feature type="non-terminal residue" evidence="2">
    <location>
        <position position="1"/>
    </location>
</feature>
<keyword evidence="1" id="KW-0812">Transmembrane</keyword>
<dbReference type="GO" id="GO:0016787">
    <property type="term" value="F:hydrolase activity"/>
    <property type="evidence" value="ECO:0007669"/>
    <property type="project" value="UniProtKB-KW"/>
</dbReference>